<evidence type="ECO:0000256" key="10">
    <source>
        <dbReference type="SAM" id="MobiDB-lite"/>
    </source>
</evidence>
<dbReference type="SUPFAM" id="SSF53098">
    <property type="entry name" value="Ribonuclease H-like"/>
    <property type="match status" value="1"/>
</dbReference>
<reference evidence="12 13" key="1">
    <citation type="submission" date="2023-08" db="EMBL/GenBank/DDBJ databases">
        <title>Annotated Genome Sequence of Vanrija albida AlHP1.</title>
        <authorList>
            <person name="Herzog R."/>
        </authorList>
    </citation>
    <scope>NUCLEOTIDE SEQUENCE [LARGE SCALE GENOMIC DNA]</scope>
    <source>
        <strain evidence="12 13">AlHP1</strain>
    </source>
</reference>
<sequence>MSKAAPASSNWESLKKKINTSSEPKGGNGSAPPKKRKNRRFGGVGSFAKQLEPEPSKEAGPSRTQDAPEPKAEVVFLPAPSDKPLLQELRTMVAGQSVLNEAKRAPGNYIAVDCEMVGLGHLGSESALARVSLVNYHGHVLLDTFVQPRERVTDWRTWVSGVREKDIQDAPPFEEVQKKVADLVEGRILIGHAIENDMKVRAAASSTDAQALLLSHPNPFVRDTQKCKQLREAAKTKRPGLKKLVELELGLKIQAGSHSSVTDARATMALYRLHKPEWEASLRKVMEAYREKTGMEPLAKGKRKRGADDDDEDEADGKKRKAPQQFPGGGRKGISSGLSVVVRRFGKKVEGDQPKRRGPVEAPKAGAGAGGNWWEEAAS</sequence>
<comment type="similarity">
    <text evidence="2">Belongs to the REXO4 family.</text>
</comment>
<evidence type="ECO:0000256" key="6">
    <source>
        <dbReference type="ARBA" id="ARBA00022801"/>
    </source>
</evidence>
<dbReference type="EMBL" id="JBBXJM010000006">
    <property type="protein sequence ID" value="KAL1406165.1"/>
    <property type="molecule type" value="Genomic_DNA"/>
</dbReference>
<dbReference type="RefSeq" id="XP_069206109.1">
    <property type="nucleotide sequence ID" value="XM_069356268.1"/>
</dbReference>
<dbReference type="InterPro" id="IPR037431">
    <property type="entry name" value="REX4_DEDDh_dom"/>
</dbReference>
<dbReference type="PANTHER" id="PTHR12801">
    <property type="entry name" value="RNA EXONUCLEASE REXO1 / RECO3 FAMILY MEMBER-RELATED"/>
    <property type="match status" value="1"/>
</dbReference>
<dbReference type="InterPro" id="IPR047021">
    <property type="entry name" value="REXO1/3/4-like"/>
</dbReference>
<evidence type="ECO:0000256" key="5">
    <source>
        <dbReference type="ARBA" id="ARBA00022722"/>
    </source>
</evidence>
<evidence type="ECO:0000313" key="12">
    <source>
        <dbReference type="EMBL" id="KAL1406165.1"/>
    </source>
</evidence>
<dbReference type="GO" id="GO:0004527">
    <property type="term" value="F:exonuclease activity"/>
    <property type="evidence" value="ECO:0007669"/>
    <property type="project" value="UniProtKB-KW"/>
</dbReference>
<evidence type="ECO:0000256" key="7">
    <source>
        <dbReference type="ARBA" id="ARBA00022839"/>
    </source>
</evidence>
<accession>A0ABR3PUN6</accession>
<feature type="region of interest" description="Disordered" evidence="10">
    <location>
        <begin position="293"/>
        <end position="379"/>
    </location>
</feature>
<dbReference type="InterPro" id="IPR036397">
    <property type="entry name" value="RNaseH_sf"/>
</dbReference>
<proteinExistence type="inferred from homology"/>
<dbReference type="SMART" id="SM00479">
    <property type="entry name" value="EXOIII"/>
    <property type="match status" value="1"/>
</dbReference>
<dbReference type="Gene3D" id="3.30.420.10">
    <property type="entry name" value="Ribonuclease H-like superfamily/Ribonuclease H"/>
    <property type="match status" value="1"/>
</dbReference>
<dbReference type="GeneID" id="95988894"/>
<dbReference type="Pfam" id="PF00929">
    <property type="entry name" value="RNase_T"/>
    <property type="match status" value="1"/>
</dbReference>
<keyword evidence="4" id="KW-0698">rRNA processing</keyword>
<keyword evidence="8" id="KW-0539">Nucleus</keyword>
<name>A0ABR3PUN6_9TREE</name>
<keyword evidence="6" id="KW-0378">Hydrolase</keyword>
<feature type="domain" description="Exonuclease" evidence="11">
    <location>
        <begin position="108"/>
        <end position="280"/>
    </location>
</feature>
<feature type="region of interest" description="Disordered" evidence="10">
    <location>
        <begin position="1"/>
        <end position="69"/>
    </location>
</feature>
<keyword evidence="5" id="KW-0540">Nuclease</keyword>
<evidence type="ECO:0000256" key="4">
    <source>
        <dbReference type="ARBA" id="ARBA00022552"/>
    </source>
</evidence>
<protein>
    <recommendedName>
        <fullName evidence="3">RNA exonuclease 4</fullName>
    </recommendedName>
</protein>
<organism evidence="12 13">
    <name type="scientific">Vanrija albida</name>
    <dbReference type="NCBI Taxonomy" id="181172"/>
    <lineage>
        <taxon>Eukaryota</taxon>
        <taxon>Fungi</taxon>
        <taxon>Dikarya</taxon>
        <taxon>Basidiomycota</taxon>
        <taxon>Agaricomycotina</taxon>
        <taxon>Tremellomycetes</taxon>
        <taxon>Trichosporonales</taxon>
        <taxon>Trichosporonaceae</taxon>
        <taxon>Vanrija</taxon>
    </lineage>
</organism>
<keyword evidence="13" id="KW-1185">Reference proteome</keyword>
<dbReference type="InterPro" id="IPR012337">
    <property type="entry name" value="RNaseH-like_sf"/>
</dbReference>
<dbReference type="PANTHER" id="PTHR12801:SF45">
    <property type="entry name" value="RNA EXONUCLEASE 4"/>
    <property type="match status" value="1"/>
</dbReference>
<dbReference type="Proteomes" id="UP001565368">
    <property type="component" value="Unassembled WGS sequence"/>
</dbReference>
<keyword evidence="7 12" id="KW-0269">Exonuclease</keyword>
<gene>
    <name evidence="12" type="primary">REX4</name>
    <name evidence="12" type="ORF">Q8F55_007851</name>
</gene>
<comment type="caution">
    <text evidence="12">The sequence shown here is derived from an EMBL/GenBank/DDBJ whole genome shotgun (WGS) entry which is preliminary data.</text>
</comment>
<evidence type="ECO:0000256" key="3">
    <source>
        <dbReference type="ARBA" id="ARBA00016937"/>
    </source>
</evidence>
<dbReference type="CDD" id="cd06144">
    <property type="entry name" value="REX4_like"/>
    <property type="match status" value="1"/>
</dbReference>
<evidence type="ECO:0000256" key="8">
    <source>
        <dbReference type="ARBA" id="ARBA00023242"/>
    </source>
</evidence>
<comment type="function">
    <text evidence="9">Exoribonuclease involved in ribosome biosynthesis. Involved in the processing of ITS1, the internal transcribed spacer localized between the 18S and 5.8S rRNAs.</text>
</comment>
<evidence type="ECO:0000313" key="13">
    <source>
        <dbReference type="Proteomes" id="UP001565368"/>
    </source>
</evidence>
<dbReference type="InterPro" id="IPR013520">
    <property type="entry name" value="Ribonucl_H"/>
</dbReference>
<evidence type="ECO:0000256" key="2">
    <source>
        <dbReference type="ARBA" id="ARBA00010489"/>
    </source>
</evidence>
<feature type="compositionally biased region" description="Basic and acidic residues" evidence="10">
    <location>
        <begin position="347"/>
        <end position="359"/>
    </location>
</feature>
<evidence type="ECO:0000259" key="11">
    <source>
        <dbReference type="SMART" id="SM00479"/>
    </source>
</evidence>
<evidence type="ECO:0000256" key="1">
    <source>
        <dbReference type="ARBA" id="ARBA00004123"/>
    </source>
</evidence>
<comment type="subcellular location">
    <subcellularLocation>
        <location evidence="1">Nucleus</location>
    </subcellularLocation>
</comment>
<evidence type="ECO:0000256" key="9">
    <source>
        <dbReference type="ARBA" id="ARBA00025599"/>
    </source>
</evidence>